<comment type="caution">
    <text evidence="2">The sequence shown here is derived from an EMBL/GenBank/DDBJ whole genome shotgun (WGS) entry which is preliminary data.</text>
</comment>
<feature type="chain" id="PRO_5047207111" evidence="1">
    <location>
        <begin position="20"/>
        <end position="145"/>
    </location>
</feature>
<organism evidence="2 3">
    <name type="scientific">Marasmiellus scandens</name>
    <dbReference type="NCBI Taxonomy" id="2682957"/>
    <lineage>
        <taxon>Eukaryota</taxon>
        <taxon>Fungi</taxon>
        <taxon>Dikarya</taxon>
        <taxon>Basidiomycota</taxon>
        <taxon>Agaricomycotina</taxon>
        <taxon>Agaricomycetes</taxon>
        <taxon>Agaricomycetidae</taxon>
        <taxon>Agaricales</taxon>
        <taxon>Marasmiineae</taxon>
        <taxon>Omphalotaceae</taxon>
        <taxon>Marasmiellus</taxon>
    </lineage>
</organism>
<feature type="signal peptide" evidence="1">
    <location>
        <begin position="1"/>
        <end position="19"/>
    </location>
</feature>
<proteinExistence type="predicted"/>
<name>A0ABR1IWP9_9AGAR</name>
<keyword evidence="1" id="KW-0732">Signal</keyword>
<protein>
    <submittedName>
        <fullName evidence="2">Uncharacterized protein</fullName>
    </submittedName>
</protein>
<evidence type="ECO:0000313" key="3">
    <source>
        <dbReference type="Proteomes" id="UP001498398"/>
    </source>
</evidence>
<evidence type="ECO:0000256" key="1">
    <source>
        <dbReference type="SAM" id="SignalP"/>
    </source>
</evidence>
<sequence>MKFFAPLVFVAAMASSALGQSVEFGAPANGASVSAGTNITVEVDVPTPPTPFQDVSVAIGLTMCEQFTCGNPQELMQFLLFAGPFNPERDPQARTKPAHQNFTVTLPSGQSGPAQLGVVHFTLGREAAGFTSILNSNSINLTLTA</sequence>
<dbReference type="EMBL" id="JBANRG010000067">
    <property type="protein sequence ID" value="KAK7440586.1"/>
    <property type="molecule type" value="Genomic_DNA"/>
</dbReference>
<evidence type="ECO:0000313" key="2">
    <source>
        <dbReference type="EMBL" id="KAK7440586.1"/>
    </source>
</evidence>
<dbReference type="Proteomes" id="UP001498398">
    <property type="component" value="Unassembled WGS sequence"/>
</dbReference>
<keyword evidence="3" id="KW-1185">Reference proteome</keyword>
<accession>A0ABR1IWP9</accession>
<reference evidence="2 3" key="1">
    <citation type="submission" date="2024-01" db="EMBL/GenBank/DDBJ databases">
        <title>A draft genome for the cacao thread blight pathogen Marasmiellus scandens.</title>
        <authorList>
            <person name="Baruah I.K."/>
            <person name="Leung J."/>
            <person name="Bukari Y."/>
            <person name="Amoako-Attah I."/>
            <person name="Meinhardt L.W."/>
            <person name="Bailey B.A."/>
            <person name="Cohen S.P."/>
        </authorList>
    </citation>
    <scope>NUCLEOTIDE SEQUENCE [LARGE SCALE GENOMIC DNA]</scope>
    <source>
        <strain evidence="2 3">GH-19</strain>
    </source>
</reference>
<gene>
    <name evidence="2" type="ORF">VKT23_016934</name>
</gene>